<keyword evidence="2" id="KW-0238">DNA-binding</keyword>
<accession>A0A4S2B004</accession>
<dbReference type="PANTHER" id="PTHR40661:SF3">
    <property type="entry name" value="FELS-1 PROPHAGE TRANSCRIPTIONAL REGULATOR"/>
    <property type="match status" value="1"/>
</dbReference>
<keyword evidence="5" id="KW-1185">Reference proteome</keyword>
<evidence type="ECO:0000256" key="1">
    <source>
        <dbReference type="ARBA" id="ARBA00023015"/>
    </source>
</evidence>
<comment type="caution">
    <text evidence="4">The sequence shown here is derived from an EMBL/GenBank/DDBJ whole genome shotgun (WGS) entry which is preliminary data.</text>
</comment>
<name>A0A4S2B004_9BACE</name>
<dbReference type="RefSeq" id="WP_133303598.1">
    <property type="nucleotide sequence ID" value="NZ_SRYZ01000014.1"/>
</dbReference>
<reference evidence="4 5" key="1">
    <citation type="submission" date="2019-04" db="EMBL/GenBank/DDBJ databases">
        <title>Microbes associate with the intestines of laboratory mice.</title>
        <authorList>
            <person name="Navarre W."/>
            <person name="Wong E."/>
            <person name="Huang K."/>
            <person name="Tropini C."/>
            <person name="Ng K."/>
            <person name="Yu B."/>
        </authorList>
    </citation>
    <scope>NUCLEOTIDE SEQUENCE [LARGE SCALE GENOMIC DNA]</scope>
    <source>
        <strain evidence="4 5">NM69_E16B</strain>
    </source>
</reference>
<evidence type="ECO:0000256" key="3">
    <source>
        <dbReference type="ARBA" id="ARBA00023163"/>
    </source>
</evidence>
<dbReference type="Proteomes" id="UP000310532">
    <property type="component" value="Unassembled WGS sequence"/>
</dbReference>
<proteinExistence type="predicted"/>
<sequence>MIPSRTMETIKDRFYAVMEKLGLNDYKVYTTIPSITKNMMSKLRTGETGEVSTKIIAPFCSYYENANPEYILTGRGTPLKEENALSETINIPASNGIAVTSEKEYKEAMEKGFHLLPEVTFKFAAGQAELISKTEDITRYWYLPDCKDCEGVAQIVGNSMTPALPAGCWVALKKYTLPRNNPNAIPFGNIFGVVVEDEITGDYHGHIKVIRRYKDQEVSRKYWIAHSINEKEFDDFDIEIAQVRSLWIVKQHIVSDILL</sequence>
<evidence type="ECO:0000313" key="5">
    <source>
        <dbReference type="Proteomes" id="UP000310532"/>
    </source>
</evidence>
<evidence type="ECO:0000313" key="4">
    <source>
        <dbReference type="EMBL" id="TGY06722.1"/>
    </source>
</evidence>
<keyword evidence="3" id="KW-0804">Transcription</keyword>
<dbReference type="PANTHER" id="PTHR40661">
    <property type="match status" value="1"/>
</dbReference>
<gene>
    <name evidence="4" type="ORF">E5355_08200</name>
</gene>
<evidence type="ECO:0000256" key="2">
    <source>
        <dbReference type="ARBA" id="ARBA00023125"/>
    </source>
</evidence>
<evidence type="ECO:0008006" key="6">
    <source>
        <dbReference type="Google" id="ProtNLM"/>
    </source>
</evidence>
<protein>
    <recommendedName>
        <fullName evidence="6">S24 family peptidase</fullName>
    </recommendedName>
</protein>
<dbReference type="GO" id="GO:0003677">
    <property type="term" value="F:DNA binding"/>
    <property type="evidence" value="ECO:0007669"/>
    <property type="project" value="UniProtKB-KW"/>
</dbReference>
<dbReference type="EMBL" id="SRYZ01000014">
    <property type="protein sequence ID" value="TGY06722.1"/>
    <property type="molecule type" value="Genomic_DNA"/>
</dbReference>
<keyword evidence="1" id="KW-0805">Transcription regulation</keyword>
<organism evidence="4 5">
    <name type="scientific">Bacteroides muris</name>
    <name type="common">ex Afrizal et al. 2022</name>
    <dbReference type="NCBI Taxonomy" id="2516960"/>
    <lineage>
        <taxon>Bacteria</taxon>
        <taxon>Pseudomonadati</taxon>
        <taxon>Bacteroidota</taxon>
        <taxon>Bacteroidia</taxon>
        <taxon>Bacteroidales</taxon>
        <taxon>Bacteroidaceae</taxon>
        <taxon>Bacteroides</taxon>
    </lineage>
</organism>
<dbReference type="AlphaFoldDB" id="A0A4S2B004"/>